<name>A0A139HBH4_9PEZI</name>
<reference evidence="1 2" key="1">
    <citation type="submission" date="2015-07" db="EMBL/GenBank/DDBJ databases">
        <title>Comparative genomics of the Sigatoka disease complex on banana suggests a link between parallel evolutionary changes in Pseudocercospora fijiensis and Pseudocercospora eumusae and increased virulence on the banana host.</title>
        <authorList>
            <person name="Chang T.-C."/>
            <person name="Salvucci A."/>
            <person name="Crous P.W."/>
            <person name="Stergiopoulos I."/>
        </authorList>
    </citation>
    <scope>NUCLEOTIDE SEQUENCE [LARGE SCALE GENOMIC DNA]</scope>
    <source>
        <strain evidence="1 2">CBS 114824</strain>
    </source>
</reference>
<proteinExistence type="predicted"/>
<gene>
    <name evidence="1" type="ORF">AC578_5895</name>
</gene>
<organism evidence="1 2">
    <name type="scientific">Pseudocercospora eumusae</name>
    <dbReference type="NCBI Taxonomy" id="321146"/>
    <lineage>
        <taxon>Eukaryota</taxon>
        <taxon>Fungi</taxon>
        <taxon>Dikarya</taxon>
        <taxon>Ascomycota</taxon>
        <taxon>Pezizomycotina</taxon>
        <taxon>Dothideomycetes</taxon>
        <taxon>Dothideomycetidae</taxon>
        <taxon>Mycosphaerellales</taxon>
        <taxon>Mycosphaerellaceae</taxon>
        <taxon>Pseudocercospora</taxon>
    </lineage>
</organism>
<protein>
    <submittedName>
        <fullName evidence="1">Uncharacterized protein</fullName>
    </submittedName>
</protein>
<dbReference type="Proteomes" id="UP000070133">
    <property type="component" value="Unassembled WGS sequence"/>
</dbReference>
<dbReference type="AlphaFoldDB" id="A0A139HBH4"/>
<comment type="caution">
    <text evidence="1">The sequence shown here is derived from an EMBL/GenBank/DDBJ whole genome shotgun (WGS) entry which is preliminary data.</text>
</comment>
<evidence type="ECO:0000313" key="1">
    <source>
        <dbReference type="EMBL" id="KXS99785.1"/>
    </source>
</evidence>
<keyword evidence="2" id="KW-1185">Reference proteome</keyword>
<dbReference type="EMBL" id="LFZN01000086">
    <property type="protein sequence ID" value="KXS99785.1"/>
    <property type="molecule type" value="Genomic_DNA"/>
</dbReference>
<sequence>MSLTTRNQSSNSLNKLSTVMVGINPHRPFCPGEGDVYLDGSGKYVIDLQTAKRRWPYICRCSGTRGEQHDEPGCFHLARPPPPPTLHMFWYDMHTRTMHISNAGEIDYKKYRVVVVTEKMRYLKALEPGHGVVEVSKRKWWQRAWSRPKWAVEVGEASTGQTTSSSSQNSWPDGYPYLKDLLI</sequence>
<evidence type="ECO:0000313" key="2">
    <source>
        <dbReference type="Proteomes" id="UP000070133"/>
    </source>
</evidence>
<accession>A0A139HBH4</accession>